<gene>
    <name evidence="5" type="primary">rpl16</name>
</gene>
<keyword evidence="4" id="KW-0812">Transmembrane</keyword>
<evidence type="ECO:0000256" key="2">
    <source>
        <dbReference type="ARBA" id="ARBA00022980"/>
    </source>
</evidence>
<keyword evidence="2 5" id="KW-0689">Ribosomal protein</keyword>
<protein>
    <submittedName>
        <fullName evidence="5">Ribosomal protein L16</fullName>
    </submittedName>
</protein>
<feature type="transmembrane region" description="Helical" evidence="4">
    <location>
        <begin position="162"/>
        <end position="183"/>
    </location>
</feature>
<dbReference type="AlphaFoldDB" id="V5KV68"/>
<keyword evidence="4" id="KW-0472">Membrane</keyword>
<name>V5KV68_9ALVE</name>
<keyword evidence="5" id="KW-0496">Mitochondrion</keyword>
<proteinExistence type="inferred from homology"/>
<dbReference type="Pfam" id="PF00252">
    <property type="entry name" value="Ribosomal_L16"/>
    <property type="match status" value="1"/>
</dbReference>
<reference evidence="5" key="1">
    <citation type="journal article" date="2013" name="Curr. Biol.">
        <title>Colponemids represent multiple ancient alveolate lineages.</title>
        <authorList>
            <person name="Janouskovec J."/>
            <person name="Tikhonenkov D.V."/>
            <person name="Mikhailov K.V."/>
            <person name="Simdyanov T.G."/>
            <person name="Aleoshin V.V."/>
            <person name="Mylnikov A.P."/>
            <person name="Keeling P.J."/>
        </authorList>
    </citation>
    <scope>NUCLEOTIDE SEQUENCE</scope>
    <source>
        <strain evidence="5">Colp-5</strain>
    </source>
</reference>
<comment type="similarity">
    <text evidence="1">Belongs to the universal ribosomal protein uL16 family.</text>
</comment>
<organism evidence="5">
    <name type="scientific">Acavomonas peruviana</name>
    <dbReference type="NCBI Taxonomy" id="1542312"/>
    <lineage>
        <taxon>Eukaryota</taxon>
        <taxon>Sar</taxon>
        <taxon>Alveolata</taxon>
        <taxon>Colponemida</taxon>
        <taxon>Acavomonidia</taxon>
        <taxon>Acavomonas</taxon>
    </lineage>
</organism>
<dbReference type="GO" id="GO:1990904">
    <property type="term" value="C:ribonucleoprotein complex"/>
    <property type="evidence" value="ECO:0007669"/>
    <property type="project" value="UniProtKB-KW"/>
</dbReference>
<dbReference type="SUPFAM" id="SSF54686">
    <property type="entry name" value="Ribosomal protein L16p/L10e"/>
    <property type="match status" value="1"/>
</dbReference>
<feature type="transmembrane region" description="Helical" evidence="4">
    <location>
        <begin position="139"/>
        <end position="156"/>
    </location>
</feature>
<dbReference type="InterPro" id="IPR047873">
    <property type="entry name" value="Ribosomal_uL16"/>
</dbReference>
<accession>V5KV68</accession>
<evidence type="ECO:0000256" key="1">
    <source>
        <dbReference type="ARBA" id="ARBA00008931"/>
    </source>
</evidence>
<dbReference type="EMBL" id="KF651061">
    <property type="protein sequence ID" value="AHA41655.1"/>
    <property type="molecule type" value="Genomic_DNA"/>
</dbReference>
<dbReference type="InterPro" id="IPR036920">
    <property type="entry name" value="Ribosomal_uL16_sf"/>
</dbReference>
<keyword evidence="4" id="KW-1133">Transmembrane helix</keyword>
<evidence type="ECO:0000313" key="5">
    <source>
        <dbReference type="EMBL" id="AHA41655.1"/>
    </source>
</evidence>
<reference evidence="5" key="2">
    <citation type="journal article" date="2014" name="PLoS ONE">
        <title>Description of Colponema vietnamica sp.n. and Acavomonas peruviana n. gen. n. sp., two new alveolate phyla (Colponemidia nom. nov. and Acavomonidia nom. nov.) and their contributions to reconstructing the ancestral state of alveolates and eukaryotes.</title>
        <authorList>
            <person name="Tikhonenkov D.V."/>
            <person name="Janouskovec J."/>
            <person name="Mylnikov A.P."/>
            <person name="Mikhailov K.V."/>
            <person name="Simdyanov T.G."/>
            <person name="Aleoshin V.V."/>
            <person name="Keeling P.J."/>
        </authorList>
    </citation>
    <scope>NUCLEOTIDE SEQUENCE</scope>
    <source>
        <strain evidence="5">Colp-5</strain>
    </source>
</reference>
<dbReference type="Gene3D" id="3.90.1170.10">
    <property type="entry name" value="Ribosomal protein L10e/L16"/>
    <property type="match status" value="1"/>
</dbReference>
<sequence length="193" mass="24287">MLQFPRKLYYSKFQKSKNFIKKSKKKSFLVYNLSMFYFKKSFVITYSQMDTFRKVYRRYFGRNRFYTYTWFSHFSYTTKPKLVRMGKGKGSVNYWAFRYKKNFVFFHHYYKYRSFIKGFSFKNFHNSLNVSFSKFCKKVGFYSYFILYLMVFISSLNYIHYFFIFFFFSIFFVFYYLSIYVELKGNKKFKRIF</sequence>
<evidence type="ECO:0000256" key="3">
    <source>
        <dbReference type="ARBA" id="ARBA00023274"/>
    </source>
</evidence>
<keyword evidence="3" id="KW-0687">Ribonucleoprotein</keyword>
<evidence type="ECO:0000256" key="4">
    <source>
        <dbReference type="SAM" id="Phobius"/>
    </source>
</evidence>
<dbReference type="PROSITE" id="PS00701">
    <property type="entry name" value="RIBOSOMAL_L16_2"/>
    <property type="match status" value="1"/>
</dbReference>
<dbReference type="GO" id="GO:0006412">
    <property type="term" value="P:translation"/>
    <property type="evidence" value="ECO:0007669"/>
    <property type="project" value="InterPro"/>
</dbReference>
<dbReference type="GO" id="GO:0005840">
    <property type="term" value="C:ribosome"/>
    <property type="evidence" value="ECO:0007669"/>
    <property type="project" value="UniProtKB-KW"/>
</dbReference>
<geneLocation type="mitochondrion" evidence="5"/>
<dbReference type="InterPro" id="IPR020798">
    <property type="entry name" value="Ribosomal_uL16_CS"/>
</dbReference>
<dbReference type="GO" id="GO:0003735">
    <property type="term" value="F:structural constituent of ribosome"/>
    <property type="evidence" value="ECO:0007669"/>
    <property type="project" value="InterPro"/>
</dbReference>